<evidence type="ECO:0000313" key="2">
    <source>
        <dbReference type="EMBL" id="TXB67821.1"/>
    </source>
</evidence>
<reference evidence="2 3" key="1">
    <citation type="submission" date="2019-08" db="EMBL/GenBank/DDBJ databases">
        <authorList>
            <person name="Ye J."/>
        </authorList>
    </citation>
    <scope>NUCLEOTIDE SEQUENCE [LARGE SCALE GENOMIC DNA]</scope>
    <source>
        <strain evidence="2 3">TK008</strain>
    </source>
</reference>
<dbReference type="AlphaFoldDB" id="A0A5C6RZU1"/>
<name>A0A5C6RZU1_9RHOB</name>
<gene>
    <name evidence="2" type="ORF">FQV27_14580</name>
</gene>
<protein>
    <submittedName>
        <fullName evidence="2">TfoX/Sxy family protein</fullName>
    </submittedName>
</protein>
<accession>A0A5C6RZU1</accession>
<dbReference type="EMBL" id="VOPL01000006">
    <property type="protein sequence ID" value="TXB67821.1"/>
    <property type="molecule type" value="Genomic_DNA"/>
</dbReference>
<dbReference type="SUPFAM" id="SSF159894">
    <property type="entry name" value="YgaC/TfoX-N like"/>
    <property type="match status" value="1"/>
</dbReference>
<organism evidence="2 3">
    <name type="scientific">Paracoccus aurantiacus</name>
    <dbReference type="NCBI Taxonomy" id="2599412"/>
    <lineage>
        <taxon>Bacteria</taxon>
        <taxon>Pseudomonadati</taxon>
        <taxon>Pseudomonadota</taxon>
        <taxon>Alphaproteobacteria</taxon>
        <taxon>Rhodobacterales</taxon>
        <taxon>Paracoccaceae</taxon>
        <taxon>Paracoccus</taxon>
    </lineage>
</organism>
<evidence type="ECO:0000259" key="1">
    <source>
        <dbReference type="Pfam" id="PF04993"/>
    </source>
</evidence>
<dbReference type="Proteomes" id="UP000321562">
    <property type="component" value="Unassembled WGS sequence"/>
</dbReference>
<dbReference type="RefSeq" id="WP_147099877.1">
    <property type="nucleotide sequence ID" value="NZ_JBHUFH010000001.1"/>
</dbReference>
<evidence type="ECO:0000313" key="3">
    <source>
        <dbReference type="Proteomes" id="UP000321562"/>
    </source>
</evidence>
<comment type="caution">
    <text evidence="2">The sequence shown here is derived from an EMBL/GenBank/DDBJ whole genome shotgun (WGS) entry which is preliminary data.</text>
</comment>
<proteinExistence type="predicted"/>
<feature type="domain" description="TfoX N-terminal" evidence="1">
    <location>
        <begin position="14"/>
        <end position="104"/>
    </location>
</feature>
<dbReference type="Pfam" id="PF04993">
    <property type="entry name" value="TfoX_N"/>
    <property type="match status" value="1"/>
</dbReference>
<sequence>MAYDETLVVRVRQTLSEMGGADEISMMGGLCFMRGGNMACGVSGERLMVRLGNEAAAKAAKAEDVALLQIGGGRIARAFVTVDPASIADPSSLAAWVSRGVNFADRLPPKNR</sequence>
<dbReference type="OrthoDB" id="214902at2"/>
<dbReference type="InterPro" id="IPR007076">
    <property type="entry name" value="TfoX_N"/>
</dbReference>
<dbReference type="Gene3D" id="3.30.1460.30">
    <property type="entry name" value="YgaC/TfoX-N like chaperone"/>
    <property type="match status" value="1"/>
</dbReference>
<keyword evidence="3" id="KW-1185">Reference proteome</keyword>